<reference evidence="3" key="1">
    <citation type="submission" date="2017-02" db="EMBL/GenBank/DDBJ databases">
        <title>Genome of Microbulbifer agarilyticus GP101.</title>
        <authorList>
            <person name="Jung J."/>
            <person name="Bae S.S."/>
            <person name="Baek K."/>
        </authorList>
    </citation>
    <scope>NUCLEOTIDE SEQUENCE [LARGE SCALE GENOMIC DNA]</scope>
    <source>
        <strain evidence="3">GP101</strain>
    </source>
</reference>
<evidence type="ECO:0000313" key="4">
    <source>
        <dbReference type="Proteomes" id="UP000188219"/>
    </source>
</evidence>
<dbReference type="Gene3D" id="3.40.50.1820">
    <property type="entry name" value="alpha/beta hydrolase"/>
    <property type="match status" value="1"/>
</dbReference>
<dbReference type="InterPro" id="IPR013094">
    <property type="entry name" value="AB_hydrolase_3"/>
</dbReference>
<organism evidence="3 4">
    <name type="scientific">Microbulbifer agarilyticus</name>
    <dbReference type="NCBI Taxonomy" id="260552"/>
    <lineage>
        <taxon>Bacteria</taxon>
        <taxon>Pseudomonadati</taxon>
        <taxon>Pseudomonadota</taxon>
        <taxon>Gammaproteobacteria</taxon>
        <taxon>Cellvibrionales</taxon>
        <taxon>Microbulbiferaceae</taxon>
        <taxon>Microbulbifer</taxon>
    </lineage>
</organism>
<dbReference type="PANTHER" id="PTHR48081:SF8">
    <property type="entry name" value="ALPHA_BETA HYDROLASE FOLD-3 DOMAIN-CONTAINING PROTEIN-RELATED"/>
    <property type="match status" value="1"/>
</dbReference>
<dbReference type="Proteomes" id="UP000188219">
    <property type="component" value="Chromosome"/>
</dbReference>
<dbReference type="EMBL" id="CP019650">
    <property type="protein sequence ID" value="AQQ68159.1"/>
    <property type="molecule type" value="Genomic_DNA"/>
</dbReference>
<evidence type="ECO:0000259" key="2">
    <source>
        <dbReference type="Pfam" id="PF07859"/>
    </source>
</evidence>
<evidence type="ECO:0000313" key="3">
    <source>
        <dbReference type="EMBL" id="AQQ68159.1"/>
    </source>
</evidence>
<dbReference type="STRING" id="260552.Mag101_11315"/>
<gene>
    <name evidence="3" type="ORF">Mag101_11315</name>
</gene>
<accession>A0A1Q2M682</accession>
<feature type="domain" description="Alpha/beta hydrolase fold-3" evidence="2">
    <location>
        <begin position="73"/>
        <end position="281"/>
    </location>
</feature>
<keyword evidence="1" id="KW-0378">Hydrolase</keyword>
<dbReference type="PANTHER" id="PTHR48081">
    <property type="entry name" value="AB HYDROLASE SUPERFAMILY PROTEIN C4A8.06C"/>
    <property type="match status" value="1"/>
</dbReference>
<dbReference type="InterPro" id="IPR050300">
    <property type="entry name" value="GDXG_lipolytic_enzyme"/>
</dbReference>
<dbReference type="InterPro" id="IPR029058">
    <property type="entry name" value="AB_hydrolase_fold"/>
</dbReference>
<dbReference type="Pfam" id="PF07859">
    <property type="entry name" value="Abhydrolase_3"/>
    <property type="match status" value="1"/>
</dbReference>
<dbReference type="SUPFAM" id="SSF53474">
    <property type="entry name" value="alpha/beta-Hydrolases"/>
    <property type="match status" value="1"/>
</dbReference>
<dbReference type="RefSeq" id="WP_077404880.1">
    <property type="nucleotide sequence ID" value="NZ_CP019650.1"/>
</dbReference>
<dbReference type="OrthoDB" id="9806180at2"/>
<dbReference type="AlphaFoldDB" id="A0A1Q2M682"/>
<dbReference type="GO" id="GO:0016787">
    <property type="term" value="F:hydrolase activity"/>
    <property type="evidence" value="ECO:0007669"/>
    <property type="project" value="UniProtKB-KW"/>
</dbReference>
<keyword evidence="4" id="KW-1185">Reference proteome</keyword>
<proteinExistence type="predicted"/>
<name>A0A1Q2M682_9GAMM</name>
<evidence type="ECO:0000256" key="1">
    <source>
        <dbReference type="ARBA" id="ARBA00022801"/>
    </source>
</evidence>
<protein>
    <recommendedName>
        <fullName evidence="2">Alpha/beta hydrolase fold-3 domain-containing protein</fullName>
    </recommendedName>
</protein>
<sequence length="311" mass="34121">MTTLKVHPELAQTVRFIPTLPFHRTWFVKALQSLQRIWPSAKGAEGITIETHLLSNASIRVYQPTNTPARAAVLWMHGGGLVSGRAAQDDALCSAYARELGLVVVSVDYRLAPAQPFPAALNDCHEAWQWLLASADRLGIDPARIALSGQSAGGGLAASLAQRLTDEKGATPACVALFCPMLDDRTSTKFELDQLNHKIWNNRSNRACWSAYLQHPAGGNQTALYAVPARREDLSDLPPTWIGIGDIDLFYQECLTYAQRLSQANVDSTLYVVSGAPHAFETIAPRAEVTRKLFAANFRFLQQSLQLPVTE</sequence>
<dbReference type="KEGG" id="maga:Mag101_11315"/>